<sequence length="286" mass="29923">MIARRLILSLFLSLVGSALFTFWLSQKFNKAHVVEPPKTLGYVTSSVPIQAGEVLNPANVKIVQWPITSPLEGAFAKPEQVAGRTVLYPLAAGQPILNTQLSAAGSGIGLTAKIPEGMRAISLRSDQIVGVAGFLLPGTHVDVLVTFHPQNSPDAITTTVLQDAQVLAAGQKMTPDADAKAATTDVVTLLVNPEDAERVVLASQQGTVHFVLRNGSDHEKTNGAPAQVSSFGGYTPTQAPNLKTAGAGGAPAPLLLRKGPAPQAAPKPYTVVTMYGNKQVTETIPQ</sequence>
<dbReference type="CDD" id="cd11614">
    <property type="entry name" value="SAF_CpaB_FlgA_like"/>
    <property type="match status" value="1"/>
</dbReference>
<evidence type="ECO:0000256" key="1">
    <source>
        <dbReference type="SAM" id="MobiDB-lite"/>
    </source>
</evidence>
<dbReference type="InterPro" id="IPR013974">
    <property type="entry name" value="SAF"/>
</dbReference>
<dbReference type="NCBIfam" id="TIGR03177">
    <property type="entry name" value="pilus_cpaB"/>
    <property type="match status" value="1"/>
</dbReference>
<feature type="compositionally biased region" description="Low complexity" evidence="1">
    <location>
        <begin position="242"/>
        <end position="262"/>
    </location>
</feature>
<dbReference type="Pfam" id="PF08666">
    <property type="entry name" value="SAF"/>
    <property type="match status" value="1"/>
</dbReference>
<dbReference type="Proteomes" id="UP000198356">
    <property type="component" value="Unassembled WGS sequence"/>
</dbReference>
<dbReference type="Pfam" id="PF16976">
    <property type="entry name" value="RcpC"/>
    <property type="match status" value="1"/>
</dbReference>
<protein>
    <submittedName>
        <fullName evidence="3">Pilus assembly protein CpaB</fullName>
    </submittedName>
</protein>
<dbReference type="SMART" id="SM00858">
    <property type="entry name" value="SAF"/>
    <property type="match status" value="1"/>
</dbReference>
<feature type="region of interest" description="Disordered" evidence="1">
    <location>
        <begin position="233"/>
        <end position="265"/>
    </location>
</feature>
<keyword evidence="4" id="KW-1185">Reference proteome</keyword>
<evidence type="ECO:0000313" key="4">
    <source>
        <dbReference type="Proteomes" id="UP000198356"/>
    </source>
</evidence>
<name>A0A239ERZ2_9BACT</name>
<feature type="domain" description="SAF" evidence="2">
    <location>
        <begin position="40"/>
        <end position="102"/>
    </location>
</feature>
<dbReference type="InterPro" id="IPR017592">
    <property type="entry name" value="Pilus_assmbl_Flp-typ_CpaB"/>
</dbReference>
<evidence type="ECO:0000259" key="2">
    <source>
        <dbReference type="SMART" id="SM00858"/>
    </source>
</evidence>
<dbReference type="AlphaFoldDB" id="A0A239ERZ2"/>
<accession>A0A239ERZ2</accession>
<gene>
    <name evidence="3" type="ORF">SAMN05421770_1011118</name>
</gene>
<dbReference type="RefSeq" id="WP_176441608.1">
    <property type="nucleotide sequence ID" value="NZ_FZOU01000001.1"/>
</dbReference>
<organism evidence="3 4">
    <name type="scientific">Granulicella rosea</name>
    <dbReference type="NCBI Taxonomy" id="474952"/>
    <lineage>
        <taxon>Bacteria</taxon>
        <taxon>Pseudomonadati</taxon>
        <taxon>Acidobacteriota</taxon>
        <taxon>Terriglobia</taxon>
        <taxon>Terriglobales</taxon>
        <taxon>Acidobacteriaceae</taxon>
        <taxon>Granulicella</taxon>
    </lineage>
</organism>
<reference evidence="3 4" key="1">
    <citation type="submission" date="2017-06" db="EMBL/GenBank/DDBJ databases">
        <authorList>
            <person name="Kim H.J."/>
            <person name="Triplett B.A."/>
        </authorList>
    </citation>
    <scope>NUCLEOTIDE SEQUENCE [LARGE SCALE GENOMIC DNA]</scope>
    <source>
        <strain evidence="3 4">DSM 18704</strain>
    </source>
</reference>
<dbReference type="InterPro" id="IPR031571">
    <property type="entry name" value="RcpC_dom"/>
</dbReference>
<evidence type="ECO:0000313" key="3">
    <source>
        <dbReference type="EMBL" id="SNS47181.1"/>
    </source>
</evidence>
<dbReference type="EMBL" id="FZOU01000001">
    <property type="protein sequence ID" value="SNS47181.1"/>
    <property type="molecule type" value="Genomic_DNA"/>
</dbReference>
<proteinExistence type="predicted"/>